<keyword evidence="1" id="KW-0378">Hydrolase</keyword>
<dbReference type="InterPro" id="IPR022894">
    <property type="entry name" value="Oligoribonuclease"/>
</dbReference>
<dbReference type="GO" id="GO:0000175">
    <property type="term" value="F:3'-5'-RNA exonuclease activity"/>
    <property type="evidence" value="ECO:0007669"/>
    <property type="project" value="InterPro"/>
</dbReference>
<protein>
    <submittedName>
        <fullName evidence="2">Uncharacterized protein</fullName>
    </submittedName>
</protein>
<dbReference type="Proteomes" id="UP000507470">
    <property type="component" value="Unassembled WGS sequence"/>
</dbReference>
<proteinExistence type="predicted"/>
<dbReference type="PANTHER" id="PTHR11046:SF25">
    <property type="match status" value="1"/>
</dbReference>
<gene>
    <name evidence="2" type="ORF">MCOR_257</name>
</gene>
<dbReference type="OrthoDB" id="6414146at2759"/>
<dbReference type="AlphaFoldDB" id="A0A6J7ZRI7"/>
<reference evidence="2 3" key="1">
    <citation type="submission" date="2020-06" db="EMBL/GenBank/DDBJ databases">
        <authorList>
            <person name="Li R."/>
            <person name="Bekaert M."/>
        </authorList>
    </citation>
    <scope>NUCLEOTIDE SEQUENCE [LARGE SCALE GENOMIC DNA]</scope>
    <source>
        <strain evidence="3">wild</strain>
    </source>
</reference>
<evidence type="ECO:0000313" key="3">
    <source>
        <dbReference type="Proteomes" id="UP000507470"/>
    </source>
</evidence>
<dbReference type="EMBL" id="CACVKT020000072">
    <property type="protein sequence ID" value="CAC5355667.1"/>
    <property type="molecule type" value="Genomic_DNA"/>
</dbReference>
<organism evidence="2 3">
    <name type="scientific">Mytilus coruscus</name>
    <name type="common">Sea mussel</name>
    <dbReference type="NCBI Taxonomy" id="42192"/>
    <lineage>
        <taxon>Eukaryota</taxon>
        <taxon>Metazoa</taxon>
        <taxon>Spiralia</taxon>
        <taxon>Lophotrochozoa</taxon>
        <taxon>Mollusca</taxon>
        <taxon>Bivalvia</taxon>
        <taxon>Autobranchia</taxon>
        <taxon>Pteriomorphia</taxon>
        <taxon>Mytilida</taxon>
        <taxon>Mytiloidea</taxon>
        <taxon>Mytilidae</taxon>
        <taxon>Mytilinae</taxon>
        <taxon>Mytilus</taxon>
    </lineage>
</organism>
<evidence type="ECO:0000256" key="1">
    <source>
        <dbReference type="ARBA" id="ARBA00022722"/>
    </source>
</evidence>
<accession>A0A6J7ZRI7</accession>
<keyword evidence="3" id="KW-1185">Reference proteome</keyword>
<dbReference type="PANTHER" id="PTHR11046">
    <property type="entry name" value="OLIGORIBONUCLEASE, MITOCHONDRIAL"/>
    <property type="match status" value="1"/>
</dbReference>
<evidence type="ECO:0000313" key="2">
    <source>
        <dbReference type="EMBL" id="CAC5355667.1"/>
    </source>
</evidence>
<name>A0A6J7ZRI7_MYTCO</name>
<sequence>MSDRVQTNIAFNDLLEQYRLDIMPNFISNWNELSNAERSMTSKVNNFFCGLHLLVNFAECLSPILKLFEKMQETESSLQDNFSGEDEAPEIQVFSTDSKTISFLRFCGKCFGRGVDEKKRMSKDANPFVSGEEYPFSDDLMEKDNIFDNLIQPVNCNDETACAFAQMAFKGLHGVLERAMKEQLPGGKFFEPTQESIEICYST</sequence>
<keyword evidence="1" id="KW-0540">Nuclease</keyword>